<dbReference type="AlphaFoldDB" id="A0A368NYV8"/>
<evidence type="ECO:0000256" key="1">
    <source>
        <dbReference type="SAM" id="MobiDB-lite"/>
    </source>
</evidence>
<dbReference type="Proteomes" id="UP000436911">
    <property type="component" value="Unassembled WGS sequence"/>
</dbReference>
<comment type="caution">
    <text evidence="4">The sequence shown here is derived from an EMBL/GenBank/DDBJ whole genome shotgun (WGS) entry which is preliminary data.</text>
</comment>
<dbReference type="InterPro" id="IPR019301">
    <property type="entry name" value="Flagellar_prot_FlgJ_N"/>
</dbReference>
<reference evidence="3 6" key="1">
    <citation type="submission" date="2018-08" db="EMBL/GenBank/DDBJ databases">
        <title>Genome sequencing of Agrobacterium vitis strain ICMP 10754.</title>
        <authorList>
            <person name="Visnovsky S.B."/>
            <person name="Pitman A.R."/>
        </authorList>
    </citation>
    <scope>NUCLEOTIDE SEQUENCE [LARGE SCALE GENOMIC DNA]</scope>
    <source>
        <strain evidence="3 6">ICMP 10754</strain>
    </source>
</reference>
<dbReference type="Pfam" id="PF10135">
    <property type="entry name" value="Rod-binding"/>
    <property type="match status" value="1"/>
</dbReference>
<feature type="region of interest" description="Disordered" evidence="1">
    <location>
        <begin position="189"/>
        <end position="211"/>
    </location>
</feature>
<evidence type="ECO:0000313" key="3">
    <source>
        <dbReference type="EMBL" id="KAA3520737.1"/>
    </source>
</evidence>
<evidence type="ECO:0000259" key="2">
    <source>
        <dbReference type="Pfam" id="PF10135"/>
    </source>
</evidence>
<feature type="domain" description="Flagellar protein FlgJ N-terminal" evidence="2">
    <location>
        <begin position="112"/>
        <end position="152"/>
    </location>
</feature>
<accession>A0A368NYV8</accession>
<evidence type="ECO:0000313" key="6">
    <source>
        <dbReference type="Proteomes" id="UP000436911"/>
    </source>
</evidence>
<dbReference type="Proteomes" id="UP000440716">
    <property type="component" value="Unassembled WGS sequence"/>
</dbReference>
<dbReference type="EMBL" id="WPHR01000009">
    <property type="protein sequence ID" value="MUZ73619.1"/>
    <property type="molecule type" value="Genomic_DNA"/>
</dbReference>
<organism evidence="4 8">
    <name type="scientific">Agrobacterium vitis</name>
    <name type="common">Rhizobium vitis</name>
    <dbReference type="NCBI Taxonomy" id="373"/>
    <lineage>
        <taxon>Bacteria</taxon>
        <taxon>Pseudomonadati</taxon>
        <taxon>Pseudomonadota</taxon>
        <taxon>Alphaproteobacteria</taxon>
        <taxon>Hyphomicrobiales</taxon>
        <taxon>Rhizobiaceae</taxon>
        <taxon>Rhizobium/Agrobacterium group</taxon>
        <taxon>Agrobacterium</taxon>
    </lineage>
</organism>
<evidence type="ECO:0000313" key="4">
    <source>
        <dbReference type="EMBL" id="MUZ73619.1"/>
    </source>
</evidence>
<dbReference type="EMBL" id="WPHU01000006">
    <property type="protein sequence ID" value="MVA57698.1"/>
    <property type="molecule type" value="Genomic_DNA"/>
</dbReference>
<sequence>MVPVDFQGTNTVAISPPSDLVMDVVRAAEPSAMAEAQQRLQSARASVQAASLNEKSAGFEVAMNTLNDGASTKAGLANRATNTIKASDIPKPYRQYEGIVLQNFISNMLPKDSEAVFGKGNAGEIWKSMMAEQIGNTISERGGVGIAKQMYADEMAKLRNKGAQNATTDPAQQNMAQMRLDEIERKSLGLAGSEEATDTVKAPFSGAATTV</sequence>
<reference evidence="7 8" key="2">
    <citation type="submission" date="2019-12" db="EMBL/GenBank/DDBJ databases">
        <title>Whole-genome sequencing of Allorhizobium vitis.</title>
        <authorList>
            <person name="Gan H.M."/>
            <person name="Szegedi E."/>
            <person name="Burr T."/>
            <person name="Savka M.A."/>
        </authorList>
    </citation>
    <scope>NUCLEOTIDE SEQUENCE [LARGE SCALE GENOMIC DNA]</scope>
    <source>
        <strain evidence="5 7">CG415</strain>
        <strain evidence="4 8">CG516</strain>
    </source>
</reference>
<gene>
    <name evidence="3" type="ORF">DXT89_25040</name>
    <name evidence="5" type="ORF">GOZ88_16465</name>
    <name evidence="4" type="ORF">GOZ90_13100</name>
</gene>
<dbReference type="OrthoDB" id="7889190at2"/>
<dbReference type="Proteomes" id="UP000477951">
    <property type="component" value="Unassembled WGS sequence"/>
</dbReference>
<name>A0A368NYV8_AGRVI</name>
<evidence type="ECO:0000313" key="5">
    <source>
        <dbReference type="EMBL" id="MVA57698.1"/>
    </source>
</evidence>
<proteinExistence type="predicted"/>
<evidence type="ECO:0000313" key="8">
    <source>
        <dbReference type="Proteomes" id="UP000477951"/>
    </source>
</evidence>
<dbReference type="EMBL" id="QUSG01000026">
    <property type="protein sequence ID" value="KAA3520737.1"/>
    <property type="molecule type" value="Genomic_DNA"/>
</dbReference>
<protein>
    <submittedName>
        <fullName evidence="4">Rod-binding protein</fullName>
    </submittedName>
</protein>
<evidence type="ECO:0000313" key="7">
    <source>
        <dbReference type="Proteomes" id="UP000440716"/>
    </source>
</evidence>